<feature type="transmembrane region" description="Helical" evidence="7">
    <location>
        <begin position="159"/>
        <end position="177"/>
    </location>
</feature>
<protein>
    <recommendedName>
        <fullName evidence="10">Transmembrane protein</fullName>
    </recommendedName>
</protein>
<proteinExistence type="inferred from homology"/>
<evidence type="ECO:0000256" key="2">
    <source>
        <dbReference type="ARBA" id="ARBA00007015"/>
    </source>
</evidence>
<dbReference type="PANTHER" id="PTHR31585">
    <property type="entry name" value="FOLATE-BIOPTERIN TRANSPORTER 1, CHLOROPLASTIC"/>
    <property type="match status" value="1"/>
</dbReference>
<comment type="subcellular location">
    <subcellularLocation>
        <location evidence="1">Membrane</location>
        <topology evidence="1">Multi-pass membrane protein</topology>
    </subcellularLocation>
</comment>
<sequence>MTSLTSDAKSSGIWLKSSSLLSMPLSCDSLSLSMDSMPPELRGDPLVLRRTLPLDLCVVEEQQEYRFYGLEQDGALRSGGPVKLLSRRTVGLLLNYFCVGALYGGIYTAIMPYLSKYLKLEQYQIQAASMVVNTAWNCKALGGFLTDSLRIGGYRRKPYMIIGWLLCIGCMLFLGAFETPAAGNEQVAWKYMLFTSLGTFGMCLANTAADAMVVEIAQREPLSTRGRTQVNMFAARMTGVTIMSLFVTGSLDQSVYEGSRSWSLSVNQVMFVLAACAMISLISSIWLCHEDPKVQTVPVLAFANVVSCSTAPQRSQPNTSPLDPPLGVHDRFQLVWKLVQSRAMWRLLMFELVSGFCVTIDSSAAQVIEVNWIDVHSWPNTVARAVWSLAFVGGLFVTQQFLLRSDWQHLYCISTLWYVLIDVITVVCSVFDIVRNHTFWLNMRVLAAPVTAIRFLVMVFPIVELAPRGIEGTTHGLVITFRNLAIPFGTAVYKMIGSHFAISAEDLRRDSRSTRLQVFYTYIIAWTFQLTILAFIRLLPRQKLEVQQMRYYGGYSFSGGWLVAIALFGGLTYVGAANIMSFFERTACFRMAGGSGCEGQG</sequence>
<dbReference type="EMBL" id="CAKLBY020000066">
    <property type="protein sequence ID" value="CAK7922870.1"/>
    <property type="molecule type" value="Genomic_DNA"/>
</dbReference>
<dbReference type="Pfam" id="PF03092">
    <property type="entry name" value="BT1"/>
    <property type="match status" value="1"/>
</dbReference>
<evidence type="ECO:0008006" key="10">
    <source>
        <dbReference type="Google" id="ProtNLM"/>
    </source>
</evidence>
<evidence type="ECO:0000256" key="1">
    <source>
        <dbReference type="ARBA" id="ARBA00004141"/>
    </source>
</evidence>
<dbReference type="SUPFAM" id="SSF103473">
    <property type="entry name" value="MFS general substrate transporter"/>
    <property type="match status" value="1"/>
</dbReference>
<evidence type="ECO:0000313" key="8">
    <source>
        <dbReference type="EMBL" id="CAK7922870.1"/>
    </source>
</evidence>
<evidence type="ECO:0000256" key="7">
    <source>
        <dbReference type="SAM" id="Phobius"/>
    </source>
</evidence>
<accession>A0AAV1TKJ9</accession>
<keyword evidence="4 7" id="KW-0812">Transmembrane</keyword>
<feature type="transmembrane region" description="Helical" evidence="7">
    <location>
        <begin position="446"/>
        <end position="466"/>
    </location>
</feature>
<comment type="caution">
    <text evidence="8">The sequence shown here is derived from an EMBL/GenBank/DDBJ whole genome shotgun (WGS) entry which is preliminary data.</text>
</comment>
<feature type="transmembrane region" description="Helical" evidence="7">
    <location>
        <begin position="93"/>
        <end position="114"/>
    </location>
</feature>
<reference evidence="8" key="1">
    <citation type="submission" date="2024-01" db="EMBL/GenBank/DDBJ databases">
        <authorList>
            <person name="Webb A."/>
        </authorList>
    </citation>
    <scope>NUCLEOTIDE SEQUENCE</scope>
    <source>
        <strain evidence="8">Pm1</strain>
    </source>
</reference>
<keyword evidence="5 7" id="KW-1133">Transmembrane helix</keyword>
<dbReference type="AlphaFoldDB" id="A0AAV1TKJ9"/>
<dbReference type="PANTHER" id="PTHR31585:SF5">
    <property type="entry name" value="RNA-BINDING S4 DOMAIN-CONTAINING PROTEIN"/>
    <property type="match status" value="1"/>
</dbReference>
<organism evidence="8 9">
    <name type="scientific">Peronospora matthiolae</name>
    <dbReference type="NCBI Taxonomy" id="2874970"/>
    <lineage>
        <taxon>Eukaryota</taxon>
        <taxon>Sar</taxon>
        <taxon>Stramenopiles</taxon>
        <taxon>Oomycota</taxon>
        <taxon>Peronosporomycetes</taxon>
        <taxon>Peronosporales</taxon>
        <taxon>Peronosporaceae</taxon>
        <taxon>Peronospora</taxon>
    </lineage>
</organism>
<evidence type="ECO:0000256" key="5">
    <source>
        <dbReference type="ARBA" id="ARBA00022989"/>
    </source>
</evidence>
<feature type="transmembrane region" description="Helical" evidence="7">
    <location>
        <begin position="415"/>
        <end position="434"/>
    </location>
</feature>
<feature type="transmembrane region" description="Helical" evidence="7">
    <location>
        <begin position="518"/>
        <end position="539"/>
    </location>
</feature>
<dbReference type="Proteomes" id="UP001162060">
    <property type="component" value="Unassembled WGS sequence"/>
</dbReference>
<dbReference type="GO" id="GO:0016020">
    <property type="term" value="C:membrane"/>
    <property type="evidence" value="ECO:0007669"/>
    <property type="project" value="UniProtKB-SubCell"/>
</dbReference>
<dbReference type="InterPro" id="IPR039309">
    <property type="entry name" value="BT1"/>
</dbReference>
<evidence type="ECO:0000256" key="3">
    <source>
        <dbReference type="ARBA" id="ARBA00022448"/>
    </source>
</evidence>
<keyword evidence="3" id="KW-0813">Transport</keyword>
<name>A0AAV1TKJ9_9STRA</name>
<evidence type="ECO:0000256" key="4">
    <source>
        <dbReference type="ARBA" id="ARBA00022692"/>
    </source>
</evidence>
<feature type="transmembrane region" description="Helical" evidence="7">
    <location>
        <begin position="189"/>
        <end position="209"/>
    </location>
</feature>
<feature type="transmembrane region" description="Helical" evidence="7">
    <location>
        <begin position="559"/>
        <end position="583"/>
    </location>
</feature>
<evidence type="ECO:0000313" key="9">
    <source>
        <dbReference type="Proteomes" id="UP001162060"/>
    </source>
</evidence>
<feature type="transmembrane region" description="Helical" evidence="7">
    <location>
        <begin position="269"/>
        <end position="288"/>
    </location>
</feature>
<feature type="transmembrane region" description="Helical" evidence="7">
    <location>
        <begin position="385"/>
        <end position="403"/>
    </location>
</feature>
<gene>
    <name evidence="8" type="ORF">PM001_LOCUS8041</name>
</gene>
<comment type="similarity">
    <text evidence="2">Belongs to the major facilitator superfamily. Folate-biopterin transporter (TC 2.A.71) family.</text>
</comment>
<evidence type="ECO:0000256" key="6">
    <source>
        <dbReference type="ARBA" id="ARBA00023136"/>
    </source>
</evidence>
<keyword evidence="6 7" id="KW-0472">Membrane</keyword>
<dbReference type="InterPro" id="IPR036259">
    <property type="entry name" value="MFS_trans_sf"/>
</dbReference>
<feature type="transmembrane region" description="Helical" evidence="7">
    <location>
        <begin position="230"/>
        <end position="249"/>
    </location>
</feature>